<organism evidence="2">
    <name type="scientific">Cyprideis torosa</name>
    <dbReference type="NCBI Taxonomy" id="163714"/>
    <lineage>
        <taxon>Eukaryota</taxon>
        <taxon>Metazoa</taxon>
        <taxon>Ecdysozoa</taxon>
        <taxon>Arthropoda</taxon>
        <taxon>Crustacea</taxon>
        <taxon>Oligostraca</taxon>
        <taxon>Ostracoda</taxon>
        <taxon>Podocopa</taxon>
        <taxon>Podocopida</taxon>
        <taxon>Cytherocopina</taxon>
        <taxon>Cytheroidea</taxon>
        <taxon>Cytherideidae</taxon>
        <taxon>Cyprideis</taxon>
    </lineage>
</organism>
<name>A0A7R8WHY6_9CRUS</name>
<feature type="non-terminal residue" evidence="2">
    <location>
        <position position="1"/>
    </location>
</feature>
<feature type="region of interest" description="Disordered" evidence="1">
    <location>
        <begin position="1"/>
        <end position="58"/>
    </location>
</feature>
<reference evidence="2" key="1">
    <citation type="submission" date="2020-11" db="EMBL/GenBank/DDBJ databases">
        <authorList>
            <person name="Tran Van P."/>
        </authorList>
    </citation>
    <scope>NUCLEOTIDE SEQUENCE</scope>
</reference>
<dbReference type="EMBL" id="OB664146">
    <property type="protein sequence ID" value="CAD7232037.1"/>
    <property type="molecule type" value="Genomic_DNA"/>
</dbReference>
<dbReference type="AlphaFoldDB" id="A0A7R8WHY6"/>
<accession>A0A7R8WHY6</accession>
<proteinExistence type="predicted"/>
<gene>
    <name evidence="2" type="ORF">CTOB1V02_LOCUS9878</name>
</gene>
<feature type="compositionally biased region" description="Basic and acidic residues" evidence="1">
    <location>
        <begin position="9"/>
        <end position="19"/>
    </location>
</feature>
<sequence length="230" mass="25298">MKGPEMTSPEEKERDDLRFHPTHMARSCRTLTSLDDDGECPTTTGDSGDGNAASTLPEDLRPDYISRVSASSVYVDLWLRVVMAVSPSLKVFFLTLCSAVVLCVPTVDPLEELKRRSATGPVDWTDGRTGYVAETRTGSSSPCGPNFECIDEFECEKDYMDDFQDLLPKLGIQKNSSLTECIVGSGVKGVCCKVIPPSQECGENEVCELDKCPVQREQEISDLRETRKVG</sequence>
<protein>
    <submittedName>
        <fullName evidence="2">Uncharacterized protein</fullName>
    </submittedName>
</protein>
<evidence type="ECO:0000313" key="2">
    <source>
        <dbReference type="EMBL" id="CAD7232037.1"/>
    </source>
</evidence>
<evidence type="ECO:0000256" key="1">
    <source>
        <dbReference type="SAM" id="MobiDB-lite"/>
    </source>
</evidence>